<reference evidence="3 4" key="1">
    <citation type="submission" date="2012-12" db="EMBL/GenBank/DDBJ databases">
        <title>Whole genome shotgun sequence of Gordonia sihwensis NBRC 108236.</title>
        <authorList>
            <person name="Yoshida I."/>
            <person name="Hosoyama A."/>
            <person name="Tsuchikane K."/>
            <person name="Ando Y."/>
            <person name="Baba S."/>
            <person name="Ohji S."/>
            <person name="Hamada M."/>
            <person name="Tamura T."/>
            <person name="Yamazoe A."/>
            <person name="Yamazaki S."/>
            <person name="Fujita N."/>
        </authorList>
    </citation>
    <scope>NUCLEOTIDE SEQUENCE [LARGE SCALE GENOMIC DNA]</scope>
    <source>
        <strain evidence="3 4">NBRC 108236</strain>
    </source>
</reference>
<evidence type="ECO:0000313" key="4">
    <source>
        <dbReference type="Proteomes" id="UP000035083"/>
    </source>
</evidence>
<dbReference type="AlphaFoldDB" id="L7LRH0"/>
<name>L7LRH0_9ACTN</name>
<keyword evidence="4" id="KW-1185">Reference proteome</keyword>
<organism evidence="3 4">
    <name type="scientific">Gordonia sihwensis NBRC 108236</name>
    <dbReference type="NCBI Taxonomy" id="1223544"/>
    <lineage>
        <taxon>Bacteria</taxon>
        <taxon>Bacillati</taxon>
        <taxon>Actinomycetota</taxon>
        <taxon>Actinomycetes</taxon>
        <taxon>Mycobacteriales</taxon>
        <taxon>Gordoniaceae</taxon>
        <taxon>Gordonia</taxon>
    </lineage>
</organism>
<feature type="region of interest" description="Disordered" evidence="1">
    <location>
        <begin position="1"/>
        <end position="29"/>
    </location>
</feature>
<evidence type="ECO:0000256" key="2">
    <source>
        <dbReference type="SAM" id="Phobius"/>
    </source>
</evidence>
<proteinExistence type="predicted"/>
<evidence type="ECO:0000313" key="3">
    <source>
        <dbReference type="EMBL" id="GAC62658.1"/>
    </source>
</evidence>
<feature type="transmembrane region" description="Helical" evidence="2">
    <location>
        <begin position="53"/>
        <end position="77"/>
    </location>
</feature>
<sequence length="115" mass="12049">MTDHDPECVDRSDTDECVGTPTQGNGTVRCTRHSLRQALQPQADAAPPRRKHIALWSFVGVAVIAAIALTTGAVALVKQEPRPVNATAPSVTISRPVFQPIAPPVSSDADGDAGK</sequence>
<keyword evidence="2" id="KW-0812">Transmembrane</keyword>
<dbReference type="Proteomes" id="UP000035083">
    <property type="component" value="Unassembled WGS sequence"/>
</dbReference>
<comment type="caution">
    <text evidence="3">The sequence shown here is derived from an EMBL/GenBank/DDBJ whole genome shotgun (WGS) entry which is preliminary data.</text>
</comment>
<accession>L7LRH0</accession>
<keyword evidence="2" id="KW-0472">Membrane</keyword>
<keyword evidence="2" id="KW-1133">Transmembrane helix</keyword>
<evidence type="ECO:0000256" key="1">
    <source>
        <dbReference type="SAM" id="MobiDB-lite"/>
    </source>
</evidence>
<dbReference type="EMBL" id="BANU01000039">
    <property type="protein sequence ID" value="GAC62658.1"/>
    <property type="molecule type" value="Genomic_DNA"/>
</dbReference>
<protein>
    <submittedName>
        <fullName evidence="3">Uncharacterized protein</fullName>
    </submittedName>
</protein>
<feature type="compositionally biased region" description="Basic and acidic residues" evidence="1">
    <location>
        <begin position="1"/>
        <end position="14"/>
    </location>
</feature>
<gene>
    <name evidence="3" type="ORF">GSI01S_39_00560</name>
</gene>